<evidence type="ECO:0000256" key="1">
    <source>
        <dbReference type="ARBA" id="ARBA00004308"/>
    </source>
</evidence>
<gene>
    <name evidence="9" type="ORF">JTE90_016792</name>
</gene>
<proteinExistence type="inferred from homology"/>
<sequence length="177" mass="20499">MIEAVLIFNVHGTPRLTKFYKHYPEGKQQQIIKQVFQIISKRNDTVCNFIEAGSNILGDKNLRIIYRHYATLYMVFCVDSSESELAILDLIQVFVEILDSCFKNVCELDLVFHVDKVHYVLNEIIIGGLVMENSKTDILKNIEEQKKLEKNESIRIGTSLKLDYVEVMTILHTKCRS</sequence>
<comment type="subcellular location">
    <subcellularLocation>
        <location evidence="1">Endomembrane system</location>
    </subcellularLocation>
</comment>
<dbReference type="CDD" id="cd14834">
    <property type="entry name" value="AP3_sigma"/>
    <property type="match status" value="1"/>
</dbReference>
<evidence type="ECO:0000256" key="5">
    <source>
        <dbReference type="ARBA" id="ARBA00023136"/>
    </source>
</evidence>
<dbReference type="SUPFAM" id="SSF64356">
    <property type="entry name" value="SNARE-like"/>
    <property type="match status" value="1"/>
</dbReference>
<dbReference type="InterPro" id="IPR011012">
    <property type="entry name" value="Longin-like_dom_sf"/>
</dbReference>
<comment type="caution">
    <text evidence="9">The sequence shown here is derived from an EMBL/GenBank/DDBJ whole genome shotgun (WGS) entry which is preliminary data.</text>
</comment>
<dbReference type="Gene3D" id="3.30.450.60">
    <property type="match status" value="1"/>
</dbReference>
<evidence type="ECO:0000256" key="3">
    <source>
        <dbReference type="ARBA" id="ARBA00022448"/>
    </source>
</evidence>
<reference evidence="9 10" key="1">
    <citation type="journal article" date="2022" name="Nat. Ecol. Evol.">
        <title>A masculinizing supergene underlies an exaggerated male reproductive morph in a spider.</title>
        <authorList>
            <person name="Hendrickx F."/>
            <person name="De Corte Z."/>
            <person name="Sonet G."/>
            <person name="Van Belleghem S.M."/>
            <person name="Kostlbacher S."/>
            <person name="Vangestel C."/>
        </authorList>
    </citation>
    <scope>NUCLEOTIDE SEQUENCE [LARGE SCALE GENOMIC DNA]</scope>
    <source>
        <strain evidence="9">W744_W776</strain>
    </source>
</reference>
<organism evidence="9 10">
    <name type="scientific">Oedothorax gibbosus</name>
    <dbReference type="NCBI Taxonomy" id="931172"/>
    <lineage>
        <taxon>Eukaryota</taxon>
        <taxon>Metazoa</taxon>
        <taxon>Ecdysozoa</taxon>
        <taxon>Arthropoda</taxon>
        <taxon>Chelicerata</taxon>
        <taxon>Arachnida</taxon>
        <taxon>Araneae</taxon>
        <taxon>Araneomorphae</taxon>
        <taxon>Entelegynae</taxon>
        <taxon>Araneoidea</taxon>
        <taxon>Linyphiidae</taxon>
        <taxon>Erigoninae</taxon>
        <taxon>Oedothorax</taxon>
    </lineage>
</organism>
<dbReference type="AlphaFoldDB" id="A0AAV6W0R3"/>
<dbReference type="Proteomes" id="UP000827092">
    <property type="component" value="Unassembled WGS sequence"/>
</dbReference>
<dbReference type="InterPro" id="IPR027155">
    <property type="entry name" value="APS3"/>
</dbReference>
<dbReference type="GO" id="GO:0006896">
    <property type="term" value="P:Golgi to vacuole transport"/>
    <property type="evidence" value="ECO:0007669"/>
    <property type="project" value="InterPro"/>
</dbReference>
<dbReference type="FunFam" id="3.30.450.60:FF:000001">
    <property type="entry name" value="AP complex subunit sigma"/>
    <property type="match status" value="1"/>
</dbReference>
<dbReference type="GO" id="GO:0030123">
    <property type="term" value="C:AP-3 adaptor complex"/>
    <property type="evidence" value="ECO:0007669"/>
    <property type="project" value="InterPro"/>
</dbReference>
<feature type="domain" description="AP complex mu/sigma subunit" evidence="8">
    <location>
        <begin position="1"/>
        <end position="148"/>
    </location>
</feature>
<evidence type="ECO:0000256" key="4">
    <source>
        <dbReference type="ARBA" id="ARBA00022927"/>
    </source>
</evidence>
<keyword evidence="4 7" id="KW-0653">Protein transport</keyword>
<dbReference type="Pfam" id="PF01217">
    <property type="entry name" value="Clat_adaptor_s"/>
    <property type="match status" value="1"/>
</dbReference>
<name>A0AAV6W0R3_9ARAC</name>
<dbReference type="InterPro" id="IPR016635">
    <property type="entry name" value="AP_complex_ssu"/>
</dbReference>
<protein>
    <recommendedName>
        <fullName evidence="7">AP complex subunit sigma</fullName>
    </recommendedName>
</protein>
<evidence type="ECO:0000256" key="7">
    <source>
        <dbReference type="PIRNR" id="PIRNR015588"/>
    </source>
</evidence>
<evidence type="ECO:0000259" key="8">
    <source>
        <dbReference type="Pfam" id="PF01217"/>
    </source>
</evidence>
<comment type="function">
    <text evidence="6">Part of the AP-3 complex, an adaptor-related complex which is not clathrin-associated. The complex is associated with the Golgi region as well as more peripheral structures. It facilitates the budding of vesicles from the Golgi membrane and may be directly involved in trafficking to lysosomes. In concert with the BLOC-1 complex, AP-3 is required to target cargos into vesicles assembled at cell bodies for delivery into neurites and nerve terminals.</text>
</comment>
<evidence type="ECO:0000256" key="6">
    <source>
        <dbReference type="ARBA" id="ARBA00025605"/>
    </source>
</evidence>
<dbReference type="PANTHER" id="PTHR11753">
    <property type="entry name" value="ADAPTOR COMPLEXES SMALL SUBUNIT FAMILY"/>
    <property type="match status" value="1"/>
</dbReference>
<dbReference type="InterPro" id="IPR022775">
    <property type="entry name" value="AP_mu_sigma_su"/>
</dbReference>
<evidence type="ECO:0000256" key="2">
    <source>
        <dbReference type="ARBA" id="ARBA00006972"/>
    </source>
</evidence>
<dbReference type="EMBL" id="JAFNEN010000006">
    <property type="protein sequence ID" value="KAG8201311.1"/>
    <property type="molecule type" value="Genomic_DNA"/>
</dbReference>
<evidence type="ECO:0000313" key="9">
    <source>
        <dbReference type="EMBL" id="KAG8201311.1"/>
    </source>
</evidence>
<dbReference type="GO" id="GO:0006886">
    <property type="term" value="P:intracellular protein transport"/>
    <property type="evidence" value="ECO:0007669"/>
    <property type="project" value="UniProtKB-UniRule"/>
</dbReference>
<comment type="similarity">
    <text evidence="2 7">Belongs to the adaptor complexes small subunit family.</text>
</comment>
<keyword evidence="5 7" id="KW-0472">Membrane</keyword>
<keyword evidence="10" id="KW-1185">Reference proteome</keyword>
<dbReference type="PIRSF" id="PIRSF015588">
    <property type="entry name" value="AP_complex_sigma"/>
    <property type="match status" value="1"/>
</dbReference>
<accession>A0AAV6W0R3</accession>
<evidence type="ECO:0000313" key="10">
    <source>
        <dbReference type="Proteomes" id="UP000827092"/>
    </source>
</evidence>
<dbReference type="GO" id="GO:0012505">
    <property type="term" value="C:endomembrane system"/>
    <property type="evidence" value="ECO:0007669"/>
    <property type="project" value="UniProtKB-SubCell"/>
</dbReference>
<keyword evidence="3 7" id="KW-0813">Transport</keyword>